<feature type="transmembrane region" description="Helical" evidence="6">
    <location>
        <begin position="458"/>
        <end position="476"/>
    </location>
</feature>
<dbReference type="Gene3D" id="1.20.5.2700">
    <property type="match status" value="1"/>
</dbReference>
<dbReference type="NCBIfam" id="TIGR01974">
    <property type="entry name" value="NDH_I_L"/>
    <property type="match status" value="1"/>
</dbReference>
<dbReference type="KEGG" id="orb:IPMB12_00950"/>
<dbReference type="EMBL" id="CP050253">
    <property type="protein sequence ID" value="QIQ20370.1"/>
    <property type="molecule type" value="Genomic_DNA"/>
</dbReference>
<evidence type="ECO:0000256" key="5">
    <source>
        <dbReference type="RuleBase" id="RU000320"/>
    </source>
</evidence>
<evidence type="ECO:0000259" key="7">
    <source>
        <dbReference type="Pfam" id="PF00361"/>
    </source>
</evidence>
<reference evidence="9 10" key="1">
    <citation type="submission" date="2020-03" db="EMBL/GenBank/DDBJ databases">
        <title>Complete genome sequence of Orbus sp. IPMB12 (BCRC 80908).</title>
        <authorList>
            <person name="Lo W.-S."/>
            <person name="Chang T.-H."/>
            <person name="Kuo C.-H."/>
        </authorList>
    </citation>
    <scope>NUCLEOTIDE SEQUENCE [LARGE SCALE GENOMIC DNA]</scope>
    <source>
        <strain evidence="9 10">IPMB12</strain>
    </source>
</reference>
<dbReference type="EC" id="1.6.5.-" evidence="9"/>
<dbReference type="GO" id="GO:0008137">
    <property type="term" value="F:NADH dehydrogenase (ubiquinone) activity"/>
    <property type="evidence" value="ECO:0007669"/>
    <property type="project" value="InterPro"/>
</dbReference>
<feature type="transmembrane region" description="Helical" evidence="6">
    <location>
        <begin position="595"/>
        <end position="613"/>
    </location>
</feature>
<feature type="transmembrane region" description="Helical" evidence="6">
    <location>
        <begin position="415"/>
        <end position="437"/>
    </location>
</feature>
<feature type="transmembrane region" description="Helical" evidence="6">
    <location>
        <begin position="142"/>
        <end position="161"/>
    </location>
</feature>
<dbReference type="Pfam" id="PF00662">
    <property type="entry name" value="Proton_antipo_N"/>
    <property type="match status" value="1"/>
</dbReference>
<dbReference type="PRINTS" id="PR01435">
    <property type="entry name" value="NPOXDRDTASE5"/>
</dbReference>
<feature type="transmembrane region" description="Helical" evidence="6">
    <location>
        <begin position="496"/>
        <end position="515"/>
    </location>
</feature>
<feature type="transmembrane region" description="Helical" evidence="6">
    <location>
        <begin position="116"/>
        <end position="136"/>
    </location>
</feature>
<dbReference type="GO" id="GO:0016020">
    <property type="term" value="C:membrane"/>
    <property type="evidence" value="ECO:0007669"/>
    <property type="project" value="UniProtKB-SubCell"/>
</dbReference>
<dbReference type="GO" id="GO:0015990">
    <property type="term" value="P:electron transport coupled proton transport"/>
    <property type="evidence" value="ECO:0007669"/>
    <property type="project" value="TreeGrafter"/>
</dbReference>
<accession>A0A6G9I9W5</accession>
<dbReference type="InterPro" id="IPR001750">
    <property type="entry name" value="ND/Mrp_TM"/>
</dbReference>
<sequence length="614" mass="68676">MNLLYFTILIPLISFLILACSGRRWRAESVAVIGVSAVGLVLLLSIFVMIDFYANNQPDSSLIYTRYLWSWISVDSFVISISLLLDGLSLVFLLVVILIGFLVHLYAVNYISKQEAYTFFAYGNLLIACMVIVLLADNLFVMLLGWEGITLCSYLLVGFYHKQLKNSYAAARTFIVMHISDIFLLIGLFLVYSELQTLNIRDLLIVAKDKLAIDSEIIFWITFLLFLGAIGKSVQMPLQTWLTDTTAAPMPALTLIHCASTMLVGIYLILRLNSLFMMSTDLFLIIGVLSCLTMLFASCCALVQQDIKRIVIYASLSQISYVFMAISVQAWQLALIYLINYAAFSTLLFLASASVIRACGGERDITKMGGLARRLPFIYFCFIVAGASLSAVPWLTASFFTKGDIIWQTISEGRLGFGTLGLVGVLLSALFVFRLVFLVFHNKSKVETLVPATRLKTIPLFILVLLSTGFLVYLPLPIQGVLPITEVPEDGKFGFQILLAAVTTLGILITYMLYAGKHAEIHEISNSPIGKTLTQFWYHGWRIEWLYHAIFVVPYLYITKRIHKDPLANWNTSITWGIDRINGVIVPLENGHLRWYLASIVGGGVLILLLLVFL</sequence>
<evidence type="ECO:0000256" key="3">
    <source>
        <dbReference type="ARBA" id="ARBA00022989"/>
    </source>
</evidence>
<feature type="transmembrane region" description="Helical" evidence="6">
    <location>
        <begin position="91"/>
        <end position="109"/>
    </location>
</feature>
<dbReference type="InterPro" id="IPR001516">
    <property type="entry name" value="Proton_antipo_N"/>
</dbReference>
<organism evidence="9 10">
    <name type="scientific">Zophobihabitans entericus</name>
    <dbReference type="NCBI Taxonomy" id="1635327"/>
    <lineage>
        <taxon>Bacteria</taxon>
        <taxon>Pseudomonadati</taxon>
        <taxon>Pseudomonadota</taxon>
        <taxon>Gammaproteobacteria</taxon>
        <taxon>Orbales</taxon>
        <taxon>Orbaceae</taxon>
        <taxon>Zophobihabitans</taxon>
    </lineage>
</organism>
<feature type="transmembrane region" description="Helical" evidence="6">
    <location>
        <begin position="282"/>
        <end position="303"/>
    </location>
</feature>
<comment type="subcellular location">
    <subcellularLocation>
        <location evidence="1">Endomembrane system</location>
        <topology evidence="1">Multi-pass membrane protein</topology>
    </subcellularLocation>
    <subcellularLocation>
        <location evidence="5">Membrane</location>
        <topology evidence="5">Multi-pass membrane protein</topology>
    </subcellularLocation>
</comment>
<feature type="transmembrane region" description="Helical" evidence="6">
    <location>
        <begin position="377"/>
        <end position="395"/>
    </location>
</feature>
<keyword evidence="10" id="KW-1185">Reference proteome</keyword>
<name>A0A6G9I9W5_9GAMM</name>
<proteinExistence type="predicted"/>
<dbReference type="RefSeq" id="WP_166914053.1">
    <property type="nucleotide sequence ID" value="NZ_CP050253.1"/>
</dbReference>
<evidence type="ECO:0000313" key="9">
    <source>
        <dbReference type="EMBL" id="QIQ20370.1"/>
    </source>
</evidence>
<evidence type="ECO:0000256" key="2">
    <source>
        <dbReference type="ARBA" id="ARBA00022692"/>
    </source>
</evidence>
<feature type="transmembrane region" description="Helical" evidence="6">
    <location>
        <begin position="536"/>
        <end position="558"/>
    </location>
</feature>
<evidence type="ECO:0000259" key="8">
    <source>
        <dbReference type="Pfam" id="PF00662"/>
    </source>
</evidence>
<keyword evidence="9" id="KW-0560">Oxidoreductase</keyword>
<dbReference type="Pfam" id="PF00361">
    <property type="entry name" value="Proton_antipo_M"/>
    <property type="match status" value="1"/>
</dbReference>
<evidence type="ECO:0000256" key="4">
    <source>
        <dbReference type="ARBA" id="ARBA00023136"/>
    </source>
</evidence>
<dbReference type="PANTHER" id="PTHR42829:SF2">
    <property type="entry name" value="NADH-UBIQUINONE OXIDOREDUCTASE CHAIN 5"/>
    <property type="match status" value="1"/>
</dbReference>
<feature type="transmembrane region" description="Helical" evidence="6">
    <location>
        <begin position="29"/>
        <end position="54"/>
    </location>
</feature>
<keyword evidence="2 5" id="KW-0812">Transmembrane</keyword>
<protein>
    <submittedName>
        <fullName evidence="9">NADH-quinone oxidoreductase subunit L</fullName>
        <ecNumber evidence="9">1.6.5.-</ecNumber>
    </submittedName>
</protein>
<feature type="transmembrane region" description="Helical" evidence="6">
    <location>
        <begin position="252"/>
        <end position="270"/>
    </location>
</feature>
<feature type="transmembrane region" description="Helical" evidence="6">
    <location>
        <begin position="310"/>
        <end position="328"/>
    </location>
</feature>
<evidence type="ECO:0000256" key="6">
    <source>
        <dbReference type="SAM" id="Phobius"/>
    </source>
</evidence>
<dbReference type="Proteomes" id="UP000501168">
    <property type="component" value="Chromosome"/>
</dbReference>
<dbReference type="GO" id="GO:0012505">
    <property type="term" value="C:endomembrane system"/>
    <property type="evidence" value="ECO:0007669"/>
    <property type="project" value="UniProtKB-SubCell"/>
</dbReference>
<evidence type="ECO:0000256" key="1">
    <source>
        <dbReference type="ARBA" id="ARBA00004127"/>
    </source>
</evidence>
<feature type="domain" description="NADH:quinone oxidoreductase/Mrp antiporter transmembrane" evidence="7">
    <location>
        <begin position="136"/>
        <end position="427"/>
    </location>
</feature>
<keyword evidence="3 6" id="KW-1133">Transmembrane helix</keyword>
<dbReference type="InterPro" id="IPR018393">
    <property type="entry name" value="NADHpl_OxRdtase_5_subgr"/>
</dbReference>
<dbReference type="InterPro" id="IPR003945">
    <property type="entry name" value="NU5C-like"/>
</dbReference>
<feature type="transmembrane region" description="Helical" evidence="6">
    <location>
        <begin position="334"/>
        <end position="356"/>
    </location>
</feature>
<dbReference type="InParanoid" id="A0A6G9I9W5"/>
<dbReference type="GO" id="GO:0003954">
    <property type="term" value="F:NADH dehydrogenase activity"/>
    <property type="evidence" value="ECO:0007669"/>
    <property type="project" value="TreeGrafter"/>
</dbReference>
<feature type="transmembrane region" description="Helical" evidence="6">
    <location>
        <begin position="212"/>
        <end position="231"/>
    </location>
</feature>
<feature type="transmembrane region" description="Helical" evidence="6">
    <location>
        <begin position="173"/>
        <end position="192"/>
    </location>
</feature>
<evidence type="ECO:0000313" key="10">
    <source>
        <dbReference type="Proteomes" id="UP000501168"/>
    </source>
</evidence>
<dbReference type="PRINTS" id="PR01434">
    <property type="entry name" value="NADHDHGNASE5"/>
</dbReference>
<dbReference type="FunCoup" id="A0A6G9I9W5">
    <property type="interactions" value="198"/>
</dbReference>
<dbReference type="AlphaFoldDB" id="A0A6G9I9W5"/>
<dbReference type="GO" id="GO:0042773">
    <property type="term" value="P:ATP synthesis coupled electron transport"/>
    <property type="evidence" value="ECO:0007669"/>
    <property type="project" value="InterPro"/>
</dbReference>
<keyword evidence="4 6" id="KW-0472">Membrane</keyword>
<dbReference type="PANTHER" id="PTHR42829">
    <property type="entry name" value="NADH-UBIQUINONE OXIDOREDUCTASE CHAIN 5"/>
    <property type="match status" value="1"/>
</dbReference>
<feature type="domain" description="NADH-Ubiquinone oxidoreductase (complex I) chain 5 N-terminal" evidence="8">
    <location>
        <begin position="71"/>
        <end position="120"/>
    </location>
</feature>
<gene>
    <name evidence="9" type="ORF">IPMB12_00950</name>
</gene>